<keyword evidence="3 7" id="KW-0805">Transcription regulation</keyword>
<dbReference type="AlphaFoldDB" id="A0A1G8AEZ0"/>
<dbReference type="GO" id="GO:0016987">
    <property type="term" value="F:sigma factor activity"/>
    <property type="evidence" value="ECO:0007669"/>
    <property type="project" value="UniProtKB-KW"/>
</dbReference>
<evidence type="ECO:0000256" key="6">
    <source>
        <dbReference type="ARBA" id="ARBA00023163"/>
    </source>
</evidence>
<dbReference type="Pfam" id="PF08281">
    <property type="entry name" value="Sigma70_r4_2"/>
    <property type="match status" value="1"/>
</dbReference>
<dbReference type="InterPro" id="IPR039425">
    <property type="entry name" value="RNA_pol_sigma-70-like"/>
</dbReference>
<dbReference type="Gene3D" id="1.10.10.10">
    <property type="entry name" value="Winged helix-like DNA-binding domain superfamily/Winged helix DNA-binding domain"/>
    <property type="match status" value="1"/>
</dbReference>
<dbReference type="GO" id="GO:0006352">
    <property type="term" value="P:DNA-templated transcription initiation"/>
    <property type="evidence" value="ECO:0007669"/>
    <property type="project" value="InterPro"/>
</dbReference>
<feature type="domain" description="RNA polymerase sigma-70 region 2" evidence="8">
    <location>
        <begin position="17"/>
        <end position="80"/>
    </location>
</feature>
<comment type="similarity">
    <text evidence="1 7">Belongs to the sigma-70 factor family. ECF subfamily.</text>
</comment>
<dbReference type="InterPro" id="IPR036388">
    <property type="entry name" value="WH-like_DNA-bd_sf"/>
</dbReference>
<evidence type="ECO:0000259" key="8">
    <source>
        <dbReference type="Pfam" id="PF04542"/>
    </source>
</evidence>
<organism evidence="10 11">
    <name type="scientific">Lentzea fradiae</name>
    <dbReference type="NCBI Taxonomy" id="200378"/>
    <lineage>
        <taxon>Bacteria</taxon>
        <taxon>Bacillati</taxon>
        <taxon>Actinomycetota</taxon>
        <taxon>Actinomycetes</taxon>
        <taxon>Pseudonocardiales</taxon>
        <taxon>Pseudonocardiaceae</taxon>
        <taxon>Lentzea</taxon>
    </lineage>
</organism>
<dbReference type="SUPFAM" id="SSF54427">
    <property type="entry name" value="NTF2-like"/>
    <property type="match status" value="1"/>
</dbReference>
<protein>
    <recommendedName>
        <fullName evidence="7">RNA polymerase sigma factor</fullName>
    </recommendedName>
</protein>
<dbReference type="InterPro" id="IPR013324">
    <property type="entry name" value="RNA_pol_sigma_r3/r4-like"/>
</dbReference>
<dbReference type="NCBIfam" id="NF006089">
    <property type="entry name" value="PRK08241.1"/>
    <property type="match status" value="1"/>
</dbReference>
<dbReference type="EMBL" id="FNCC01000017">
    <property type="protein sequence ID" value="SDH19459.1"/>
    <property type="molecule type" value="Genomic_DNA"/>
</dbReference>
<dbReference type="InterPro" id="IPR013325">
    <property type="entry name" value="RNA_pol_sigma_r2"/>
</dbReference>
<dbReference type="InterPro" id="IPR032710">
    <property type="entry name" value="NTF2-like_dom_sf"/>
</dbReference>
<dbReference type="PANTHER" id="PTHR43133">
    <property type="entry name" value="RNA POLYMERASE ECF-TYPE SIGMA FACTO"/>
    <property type="match status" value="1"/>
</dbReference>
<dbReference type="InterPro" id="IPR007627">
    <property type="entry name" value="RNA_pol_sigma70_r2"/>
</dbReference>
<reference evidence="11" key="1">
    <citation type="submission" date="2016-10" db="EMBL/GenBank/DDBJ databases">
        <authorList>
            <person name="Varghese N."/>
            <person name="Submissions S."/>
        </authorList>
    </citation>
    <scope>NUCLEOTIDE SEQUENCE [LARGE SCALE GENOMIC DNA]</scope>
    <source>
        <strain evidence="11">CGMCC 4.3506</strain>
    </source>
</reference>
<dbReference type="STRING" id="200378.SAMN05216553_117150"/>
<keyword evidence="6 7" id="KW-0804">Transcription</keyword>
<evidence type="ECO:0000256" key="1">
    <source>
        <dbReference type="ARBA" id="ARBA00010641"/>
    </source>
</evidence>
<evidence type="ECO:0000256" key="5">
    <source>
        <dbReference type="ARBA" id="ARBA00023125"/>
    </source>
</evidence>
<dbReference type="Gene3D" id="1.10.1740.10">
    <property type="match status" value="1"/>
</dbReference>
<dbReference type="PANTHER" id="PTHR43133:SF65">
    <property type="entry name" value="ECF RNA POLYMERASE SIGMA FACTOR SIGG"/>
    <property type="match status" value="1"/>
</dbReference>
<dbReference type="PROSITE" id="PS01063">
    <property type="entry name" value="SIGMA70_ECF"/>
    <property type="match status" value="1"/>
</dbReference>
<dbReference type="NCBIfam" id="TIGR02937">
    <property type="entry name" value="sigma70-ECF"/>
    <property type="match status" value="1"/>
</dbReference>
<dbReference type="InterPro" id="IPR000838">
    <property type="entry name" value="RNA_pol_sigma70_ECF_CS"/>
</dbReference>
<evidence type="ECO:0000313" key="10">
    <source>
        <dbReference type="EMBL" id="SDH19459.1"/>
    </source>
</evidence>
<evidence type="ECO:0000256" key="4">
    <source>
        <dbReference type="ARBA" id="ARBA00023082"/>
    </source>
</evidence>
<gene>
    <name evidence="10" type="ORF">SAMN05216553_117150</name>
</gene>
<dbReference type="InterPro" id="IPR014284">
    <property type="entry name" value="RNA_pol_sigma-70_dom"/>
</dbReference>
<proteinExistence type="inferred from homology"/>
<dbReference type="InterPro" id="IPR014305">
    <property type="entry name" value="RNA_pol_sigma-G_actinobac"/>
</dbReference>
<sequence length="311" mass="34694">MTADAHPADFQAAADPFRRELLAHCYRMLGSLHDAEDLVQETYLRAWKSYGKFEGRSSVRTWLYRIATNVCLTALDGRARRPLPFGLGTAGATENDPLTQDHEVPWLEPFPTDPAAIVAERESTRLAFVAALQHLPPRQRAVLILRDVLKLSAAETADELDMTVAAVNSALQRAHAQLTDLTEDEVVEPADAKPLLDRWVEVFEAKDVPAIIGLLAEDVVWEMPPYPQWYRGRDMVGWHLTNQCPAVPHGARMIATEANGHPAYGLYLRAEDGVFRPFNLQVLTLQSDRISRVSSFFDLGLFPRFGLPATA</sequence>
<dbReference type="InterPro" id="IPR013249">
    <property type="entry name" value="RNA_pol_sigma70_r4_t2"/>
</dbReference>
<dbReference type="Pfam" id="PF04542">
    <property type="entry name" value="Sigma70_r2"/>
    <property type="match status" value="1"/>
</dbReference>
<dbReference type="GO" id="GO:0003677">
    <property type="term" value="F:DNA binding"/>
    <property type="evidence" value="ECO:0007669"/>
    <property type="project" value="UniProtKB-KW"/>
</dbReference>
<dbReference type="SUPFAM" id="SSF88946">
    <property type="entry name" value="Sigma2 domain of RNA polymerase sigma factors"/>
    <property type="match status" value="1"/>
</dbReference>
<dbReference type="SUPFAM" id="SSF88659">
    <property type="entry name" value="Sigma3 and sigma4 domains of RNA polymerase sigma factors"/>
    <property type="match status" value="1"/>
</dbReference>
<dbReference type="NCBIfam" id="TIGR02960">
    <property type="entry name" value="SigX5"/>
    <property type="match status" value="1"/>
</dbReference>
<accession>A0A1G8AEZ0</accession>
<feature type="domain" description="RNA polymerase sigma factor 70 region 4 type 2" evidence="9">
    <location>
        <begin position="126"/>
        <end position="176"/>
    </location>
</feature>
<keyword evidence="4 7" id="KW-0731">Sigma factor</keyword>
<dbReference type="RefSeq" id="WP_245744476.1">
    <property type="nucleotide sequence ID" value="NZ_FNCC01000017.1"/>
</dbReference>
<dbReference type="GO" id="GO:0006950">
    <property type="term" value="P:response to stress"/>
    <property type="evidence" value="ECO:0007669"/>
    <property type="project" value="UniProtKB-ARBA"/>
</dbReference>
<evidence type="ECO:0000256" key="3">
    <source>
        <dbReference type="ARBA" id="ARBA00023015"/>
    </source>
</evidence>
<dbReference type="Gene3D" id="3.10.450.50">
    <property type="match status" value="1"/>
</dbReference>
<name>A0A1G8AEZ0_9PSEU</name>
<evidence type="ECO:0000256" key="7">
    <source>
        <dbReference type="RuleBase" id="RU000716"/>
    </source>
</evidence>
<comment type="subunit">
    <text evidence="2">Interacts transiently with the RNA polymerase catalytic core formed by RpoA, RpoB, RpoC and RpoZ (2 alpha, 1 beta, 1 beta' and 1 omega subunit) to form the RNA polymerase holoenzyme that can initiate transcription.</text>
</comment>
<keyword evidence="11" id="KW-1185">Reference proteome</keyword>
<dbReference type="Proteomes" id="UP000199623">
    <property type="component" value="Unassembled WGS sequence"/>
</dbReference>
<evidence type="ECO:0000259" key="9">
    <source>
        <dbReference type="Pfam" id="PF08281"/>
    </source>
</evidence>
<evidence type="ECO:0000256" key="2">
    <source>
        <dbReference type="ARBA" id="ARBA00011344"/>
    </source>
</evidence>
<keyword evidence="5 7" id="KW-0238">DNA-binding</keyword>
<evidence type="ECO:0000313" key="11">
    <source>
        <dbReference type="Proteomes" id="UP000199623"/>
    </source>
</evidence>
<dbReference type="CDD" id="cd06171">
    <property type="entry name" value="Sigma70_r4"/>
    <property type="match status" value="1"/>
</dbReference>